<dbReference type="InterPro" id="IPR035919">
    <property type="entry name" value="EAL_sf"/>
</dbReference>
<feature type="transmembrane region" description="Helical" evidence="2">
    <location>
        <begin position="335"/>
        <end position="360"/>
    </location>
</feature>
<dbReference type="PANTHER" id="PTHR44757:SF2">
    <property type="entry name" value="BIOFILM ARCHITECTURE MAINTENANCE PROTEIN MBAA"/>
    <property type="match status" value="1"/>
</dbReference>
<dbReference type="PROSITE" id="PS50887">
    <property type="entry name" value="GGDEF"/>
    <property type="match status" value="1"/>
</dbReference>
<dbReference type="CDD" id="cd01948">
    <property type="entry name" value="EAL"/>
    <property type="match status" value="1"/>
</dbReference>
<dbReference type="NCBIfam" id="TIGR00254">
    <property type="entry name" value="GGDEF"/>
    <property type="match status" value="1"/>
</dbReference>
<dbReference type="Gene3D" id="3.30.70.270">
    <property type="match status" value="1"/>
</dbReference>
<keyword evidence="2" id="KW-0472">Membrane</keyword>
<keyword evidence="2" id="KW-0812">Transmembrane</keyword>
<evidence type="ECO:0008006" key="7">
    <source>
        <dbReference type="Google" id="ProtNLM"/>
    </source>
</evidence>
<accession>A0A1T2L1E9</accession>
<evidence type="ECO:0000313" key="6">
    <source>
        <dbReference type="Proteomes" id="UP000191110"/>
    </source>
</evidence>
<organism evidence="5 6">
    <name type="scientific">Solemya pervernicosa gill symbiont</name>
    <dbReference type="NCBI Taxonomy" id="642797"/>
    <lineage>
        <taxon>Bacteria</taxon>
        <taxon>Pseudomonadati</taxon>
        <taxon>Pseudomonadota</taxon>
        <taxon>Gammaproteobacteria</taxon>
        <taxon>sulfur-oxidizing symbionts</taxon>
    </lineage>
</organism>
<dbReference type="OrthoDB" id="9804951at2"/>
<protein>
    <recommendedName>
        <fullName evidence="7">GGDEF-domain containing protein</fullName>
    </recommendedName>
</protein>
<dbReference type="Pfam" id="PF00990">
    <property type="entry name" value="GGDEF"/>
    <property type="match status" value="1"/>
</dbReference>
<dbReference type="SUPFAM" id="SSF141868">
    <property type="entry name" value="EAL domain-like"/>
    <property type="match status" value="1"/>
</dbReference>
<evidence type="ECO:0000259" key="4">
    <source>
        <dbReference type="PROSITE" id="PS50887"/>
    </source>
</evidence>
<feature type="domain" description="EAL" evidence="3">
    <location>
        <begin position="585"/>
        <end position="838"/>
    </location>
</feature>
<dbReference type="SMART" id="SM00052">
    <property type="entry name" value="EAL"/>
    <property type="match status" value="1"/>
</dbReference>
<comment type="cofactor">
    <cofactor evidence="1">
        <name>Mg(2+)</name>
        <dbReference type="ChEBI" id="CHEBI:18420"/>
    </cofactor>
</comment>
<dbReference type="CDD" id="cd01949">
    <property type="entry name" value="GGDEF"/>
    <property type="match status" value="1"/>
</dbReference>
<dbReference type="Proteomes" id="UP000191110">
    <property type="component" value="Unassembled WGS sequence"/>
</dbReference>
<feature type="transmembrane region" description="Helical" evidence="2">
    <location>
        <begin position="20"/>
        <end position="38"/>
    </location>
</feature>
<dbReference type="SMART" id="SM00267">
    <property type="entry name" value="GGDEF"/>
    <property type="match status" value="1"/>
</dbReference>
<keyword evidence="2" id="KW-1133">Transmembrane helix</keyword>
<dbReference type="InterPro" id="IPR001633">
    <property type="entry name" value="EAL_dom"/>
</dbReference>
<sequence>MSLLKNGNKRNPPSLRTRYIALTLLLGLLVISIVLFFYSDAVSTKRQVTDELVGLNAKLNKLDGVRSNLNEIYRNIDLFLLDPTQGNHAEVVHHLISDSIIYTRQLNEEFQSERSGLASTASALGEQHSALRISVADLIDSRMDVNRQYPGLALSANEMSSPQQGVSNSFLILIAEIENGDFEPKSVELYPMLLKTRSLWLSQISQMRIYLANRFASFSNEILVTQAESLDDLHLTFLNNVDTLEALYANEDSFEGPDIVAMIANESSEWINIFQQVRKISESGKWRSDSHIMKSNLIPLTDDISASILSIENLLQTQEQSVAERLRKNTETLSTLLFTIVLLFLLYISAILFSLEWMVFRPISSVAMALRSKAFNIESPELVVSKSREIDYLVEAFHQMDEQVNQRENALEHQALHDHLTGLPNRFMLNQRLEYQLLTSERNQKTFTLFLMDLDHFKDVNDSLGHATGDMLLIEVANRLATQVRKTDTVARLGGDEFAILLPDTGRDESELLAKSIFESITAPFSIGEQTINVGVSIGIVSYPVDGNDVMSLLQHADIAMYIAKRNRTSFSHYDASEDHHSLNRLGLINDLRKALTNDSLELNFQPQVDVDGTTITGAEALLRWNHPLHGFIQPDKIVELAEYVGIIHQLSFWVLDNAIAQCSQWHQQGISISIAVNLSVQDLANPSLCDQIGQLLDRHQLPSEQLTLEITESGMMENPARSIEVLKVLSSMGINLSIDDFGTGFSSLAYLKQLPVNELKIDKSFVLDMDSDESDAVIVQSTINLGHNLGLRVIAEGVEHAGLLKMVRSFGCDQAQGYLFGKPQDSVQFTDWLTRSAQHEAVLSQKVGTNNH</sequence>
<proteinExistence type="predicted"/>
<dbReference type="Gene3D" id="3.20.20.450">
    <property type="entry name" value="EAL domain"/>
    <property type="match status" value="1"/>
</dbReference>
<name>A0A1T2L1E9_9GAMM</name>
<dbReference type="GO" id="GO:0003824">
    <property type="term" value="F:catalytic activity"/>
    <property type="evidence" value="ECO:0007669"/>
    <property type="project" value="UniProtKB-ARBA"/>
</dbReference>
<dbReference type="Pfam" id="PF00563">
    <property type="entry name" value="EAL"/>
    <property type="match status" value="1"/>
</dbReference>
<evidence type="ECO:0000256" key="1">
    <source>
        <dbReference type="ARBA" id="ARBA00001946"/>
    </source>
</evidence>
<reference evidence="5 6" key="1">
    <citation type="submission" date="2016-11" db="EMBL/GenBank/DDBJ databases">
        <title>Mixed transmission modes and dynamic genome evolution in an obligate animal-bacterial symbiosis.</title>
        <authorList>
            <person name="Russell S.L."/>
            <person name="Corbett-Detig R.B."/>
            <person name="Cavanaugh C.M."/>
        </authorList>
    </citation>
    <scope>NUCLEOTIDE SEQUENCE [LARGE SCALE GENOMIC DNA]</scope>
    <source>
        <strain evidence="5">Sveles-Q1</strain>
    </source>
</reference>
<dbReference type="PANTHER" id="PTHR44757">
    <property type="entry name" value="DIGUANYLATE CYCLASE DGCP"/>
    <property type="match status" value="1"/>
</dbReference>
<dbReference type="FunFam" id="3.30.70.270:FF:000001">
    <property type="entry name" value="Diguanylate cyclase domain protein"/>
    <property type="match status" value="1"/>
</dbReference>
<dbReference type="InterPro" id="IPR052155">
    <property type="entry name" value="Biofilm_reg_signaling"/>
</dbReference>
<dbReference type="InterPro" id="IPR029787">
    <property type="entry name" value="Nucleotide_cyclase"/>
</dbReference>
<dbReference type="SUPFAM" id="SSF55073">
    <property type="entry name" value="Nucleotide cyclase"/>
    <property type="match status" value="1"/>
</dbReference>
<evidence type="ECO:0000256" key="2">
    <source>
        <dbReference type="SAM" id="Phobius"/>
    </source>
</evidence>
<dbReference type="PROSITE" id="PS50883">
    <property type="entry name" value="EAL"/>
    <property type="match status" value="1"/>
</dbReference>
<dbReference type="EMBL" id="MPRL01000067">
    <property type="protein sequence ID" value="OOZ38943.1"/>
    <property type="molecule type" value="Genomic_DNA"/>
</dbReference>
<evidence type="ECO:0000313" key="5">
    <source>
        <dbReference type="EMBL" id="OOZ38943.1"/>
    </source>
</evidence>
<keyword evidence="6" id="KW-1185">Reference proteome</keyword>
<dbReference type="InterPro" id="IPR043128">
    <property type="entry name" value="Rev_trsase/Diguanyl_cyclase"/>
</dbReference>
<dbReference type="InterPro" id="IPR000160">
    <property type="entry name" value="GGDEF_dom"/>
</dbReference>
<dbReference type="RefSeq" id="WP_078484642.1">
    <property type="nucleotide sequence ID" value="NZ_MPRL01000067.1"/>
</dbReference>
<comment type="caution">
    <text evidence="5">The sequence shown here is derived from an EMBL/GenBank/DDBJ whole genome shotgun (WGS) entry which is preliminary data.</text>
</comment>
<evidence type="ECO:0000259" key="3">
    <source>
        <dbReference type="PROSITE" id="PS50883"/>
    </source>
</evidence>
<feature type="domain" description="GGDEF" evidence="4">
    <location>
        <begin position="445"/>
        <end position="576"/>
    </location>
</feature>
<gene>
    <name evidence="5" type="ORF">BOW53_13640</name>
</gene>
<dbReference type="AlphaFoldDB" id="A0A1T2L1E9"/>